<keyword evidence="3" id="KW-1003">Cell membrane</keyword>
<dbReference type="Pfam" id="PF21082">
    <property type="entry name" value="MS_channel_3rd"/>
    <property type="match status" value="1"/>
</dbReference>
<feature type="transmembrane region" description="Helical" evidence="8">
    <location>
        <begin position="281"/>
        <end position="304"/>
    </location>
</feature>
<evidence type="ECO:0000256" key="2">
    <source>
        <dbReference type="ARBA" id="ARBA00008017"/>
    </source>
</evidence>
<comment type="caution">
    <text evidence="13">The sequence shown here is derived from an EMBL/GenBank/DDBJ whole genome shotgun (WGS) entry which is preliminary data.</text>
</comment>
<feature type="transmembrane region" description="Helical" evidence="8">
    <location>
        <begin position="603"/>
        <end position="633"/>
    </location>
</feature>
<dbReference type="Proteomes" id="UP000523821">
    <property type="component" value="Unassembled WGS sequence"/>
</dbReference>
<comment type="subcellular location">
    <subcellularLocation>
        <location evidence="1">Cell membrane</location>
        <topology evidence="1">Multi-pass membrane protein</topology>
    </subcellularLocation>
</comment>
<dbReference type="InterPro" id="IPR006685">
    <property type="entry name" value="MscS_channel_2nd"/>
</dbReference>
<dbReference type="GO" id="GO:0005886">
    <property type="term" value="C:plasma membrane"/>
    <property type="evidence" value="ECO:0007669"/>
    <property type="project" value="UniProtKB-SubCell"/>
</dbReference>
<dbReference type="GO" id="GO:0008381">
    <property type="term" value="F:mechanosensitive monoatomic ion channel activity"/>
    <property type="evidence" value="ECO:0007669"/>
    <property type="project" value="UniProtKB-ARBA"/>
</dbReference>
<protein>
    <submittedName>
        <fullName evidence="13">Small-conductance mechanosensitive channel</fullName>
    </submittedName>
</protein>
<feature type="transmembrane region" description="Helical" evidence="8">
    <location>
        <begin position="347"/>
        <end position="374"/>
    </location>
</feature>
<keyword evidence="6 8" id="KW-0472">Membrane</keyword>
<dbReference type="SUPFAM" id="SSF82861">
    <property type="entry name" value="Mechanosensitive channel protein MscS (YggB), transmembrane region"/>
    <property type="match status" value="1"/>
</dbReference>
<evidence type="ECO:0000259" key="12">
    <source>
        <dbReference type="Pfam" id="PF21082"/>
    </source>
</evidence>
<feature type="transmembrane region" description="Helical" evidence="8">
    <location>
        <begin position="407"/>
        <end position="428"/>
    </location>
</feature>
<accession>A0A7W9L471</accession>
<feature type="domain" description="Mechanosensitive ion channel MscS C-terminal" evidence="12">
    <location>
        <begin position="696"/>
        <end position="776"/>
    </location>
</feature>
<dbReference type="InterPro" id="IPR006686">
    <property type="entry name" value="MscS_channel_CS"/>
</dbReference>
<dbReference type="Gene3D" id="2.30.30.60">
    <property type="match status" value="1"/>
</dbReference>
<dbReference type="InterPro" id="IPR049278">
    <property type="entry name" value="MS_channel_C"/>
</dbReference>
<evidence type="ECO:0000256" key="8">
    <source>
        <dbReference type="SAM" id="Phobius"/>
    </source>
</evidence>
<dbReference type="InterPro" id="IPR052702">
    <property type="entry name" value="MscS-like_channel"/>
</dbReference>
<dbReference type="Pfam" id="PF12607">
    <property type="entry name" value="DUF3772"/>
    <property type="match status" value="1"/>
</dbReference>
<evidence type="ECO:0000259" key="10">
    <source>
        <dbReference type="Pfam" id="PF00924"/>
    </source>
</evidence>
<proteinExistence type="inferred from homology"/>
<feature type="compositionally biased region" description="Low complexity" evidence="7">
    <location>
        <begin position="792"/>
        <end position="812"/>
    </location>
</feature>
<feature type="signal peptide" evidence="9">
    <location>
        <begin position="1"/>
        <end position="29"/>
    </location>
</feature>
<evidence type="ECO:0000256" key="4">
    <source>
        <dbReference type="ARBA" id="ARBA00022692"/>
    </source>
</evidence>
<feature type="transmembrane region" description="Helical" evidence="8">
    <location>
        <begin position="245"/>
        <end position="269"/>
    </location>
</feature>
<dbReference type="AlphaFoldDB" id="A0A7W9L471"/>
<evidence type="ECO:0000259" key="11">
    <source>
        <dbReference type="Pfam" id="PF12607"/>
    </source>
</evidence>
<dbReference type="InterPro" id="IPR023408">
    <property type="entry name" value="MscS_beta-dom_sf"/>
</dbReference>
<dbReference type="RefSeq" id="WP_183858703.1">
    <property type="nucleotide sequence ID" value="NZ_JACHOO010000017.1"/>
</dbReference>
<dbReference type="InterPro" id="IPR011014">
    <property type="entry name" value="MscS_channel_TM-2"/>
</dbReference>
<dbReference type="PROSITE" id="PS01246">
    <property type="entry name" value="UPF0003"/>
    <property type="match status" value="1"/>
</dbReference>
<evidence type="ECO:0000256" key="5">
    <source>
        <dbReference type="ARBA" id="ARBA00022989"/>
    </source>
</evidence>
<dbReference type="InterPro" id="IPR022249">
    <property type="entry name" value="DUF3772"/>
</dbReference>
<dbReference type="Gene3D" id="1.10.287.1260">
    <property type="match status" value="1"/>
</dbReference>
<gene>
    <name evidence="13" type="ORF">GGQ63_004375</name>
</gene>
<dbReference type="PANTHER" id="PTHR30347">
    <property type="entry name" value="POTASSIUM CHANNEL RELATED"/>
    <property type="match status" value="1"/>
</dbReference>
<dbReference type="SUPFAM" id="SSF82689">
    <property type="entry name" value="Mechanosensitive channel protein MscS (YggB), C-terminal domain"/>
    <property type="match status" value="1"/>
</dbReference>
<comment type="similarity">
    <text evidence="2">Belongs to the MscS (TC 1.A.23) family.</text>
</comment>
<name>A0A7W9L471_9HYPH</name>
<reference evidence="13 14" key="1">
    <citation type="submission" date="2020-08" db="EMBL/GenBank/DDBJ databases">
        <title>Genomic Encyclopedia of Type Strains, Phase IV (KMG-IV): sequencing the most valuable type-strain genomes for metagenomic binning, comparative biology and taxonomic classification.</title>
        <authorList>
            <person name="Goeker M."/>
        </authorList>
    </citation>
    <scope>NUCLEOTIDE SEQUENCE [LARGE SCALE GENOMIC DNA]</scope>
    <source>
        <strain evidence="13 14">DSM 16268</strain>
    </source>
</reference>
<evidence type="ECO:0000256" key="1">
    <source>
        <dbReference type="ARBA" id="ARBA00004651"/>
    </source>
</evidence>
<dbReference type="InterPro" id="IPR010920">
    <property type="entry name" value="LSM_dom_sf"/>
</dbReference>
<evidence type="ECO:0000313" key="13">
    <source>
        <dbReference type="EMBL" id="MBB5755272.1"/>
    </source>
</evidence>
<keyword evidence="4 8" id="KW-0812">Transmembrane</keyword>
<feature type="chain" id="PRO_5030971913" evidence="9">
    <location>
        <begin position="30"/>
        <end position="812"/>
    </location>
</feature>
<keyword evidence="5 8" id="KW-1133">Transmembrane helix</keyword>
<feature type="domain" description="Mechanosensitive ion channel MscS" evidence="10">
    <location>
        <begin position="621"/>
        <end position="685"/>
    </location>
</feature>
<feature type="transmembrane region" description="Helical" evidence="8">
    <location>
        <begin position="521"/>
        <end position="550"/>
    </location>
</feature>
<evidence type="ECO:0000256" key="3">
    <source>
        <dbReference type="ARBA" id="ARBA00022475"/>
    </source>
</evidence>
<dbReference type="PANTHER" id="PTHR30347:SF9">
    <property type="entry name" value="MINICONDUCTANCE MECHANOSENSITIVE CHANNEL MSCM"/>
    <property type="match status" value="1"/>
</dbReference>
<evidence type="ECO:0000313" key="14">
    <source>
        <dbReference type="Proteomes" id="UP000523821"/>
    </source>
</evidence>
<organism evidence="13 14">
    <name type="scientific">Prosthecomicrobium pneumaticum</name>
    <dbReference type="NCBI Taxonomy" id="81895"/>
    <lineage>
        <taxon>Bacteria</taxon>
        <taxon>Pseudomonadati</taxon>
        <taxon>Pseudomonadota</taxon>
        <taxon>Alphaproteobacteria</taxon>
        <taxon>Hyphomicrobiales</taxon>
        <taxon>Kaistiaceae</taxon>
        <taxon>Prosthecomicrobium</taxon>
    </lineage>
</organism>
<feature type="transmembrane region" description="Helical" evidence="8">
    <location>
        <begin position="434"/>
        <end position="451"/>
    </location>
</feature>
<dbReference type="SUPFAM" id="SSF50182">
    <property type="entry name" value="Sm-like ribonucleoproteins"/>
    <property type="match status" value="1"/>
</dbReference>
<feature type="transmembrane region" description="Helical" evidence="8">
    <location>
        <begin position="485"/>
        <end position="509"/>
    </location>
</feature>
<feature type="domain" description="DUF3772" evidence="11">
    <location>
        <begin position="129"/>
        <end position="182"/>
    </location>
</feature>
<keyword evidence="9" id="KW-0732">Signal</keyword>
<feature type="transmembrane region" description="Helical" evidence="8">
    <location>
        <begin position="571"/>
        <end position="597"/>
    </location>
</feature>
<dbReference type="Pfam" id="PF00924">
    <property type="entry name" value="MS_channel_2nd"/>
    <property type="match status" value="1"/>
</dbReference>
<evidence type="ECO:0000256" key="6">
    <source>
        <dbReference type="ARBA" id="ARBA00023136"/>
    </source>
</evidence>
<dbReference type="InterPro" id="IPR011066">
    <property type="entry name" value="MscS_channel_C_sf"/>
</dbReference>
<keyword evidence="14" id="KW-1185">Reference proteome</keyword>
<evidence type="ECO:0000256" key="9">
    <source>
        <dbReference type="SAM" id="SignalP"/>
    </source>
</evidence>
<feature type="transmembrane region" description="Helical" evidence="8">
    <location>
        <begin position="324"/>
        <end position="341"/>
    </location>
</feature>
<feature type="region of interest" description="Disordered" evidence="7">
    <location>
        <begin position="778"/>
        <end position="812"/>
    </location>
</feature>
<dbReference type="Gene3D" id="3.30.70.100">
    <property type="match status" value="1"/>
</dbReference>
<dbReference type="EMBL" id="JACHOO010000017">
    <property type="protein sequence ID" value="MBB5755272.1"/>
    <property type="molecule type" value="Genomic_DNA"/>
</dbReference>
<feature type="transmembrane region" description="Helical" evidence="8">
    <location>
        <begin position="203"/>
        <end position="225"/>
    </location>
</feature>
<sequence length="812" mass="86806">MRQRLLLTKPLGLVLALFVALFCAWPGLAQDDPRKVVDAWNKRLQQIDARVEADGVDDRELADLRDETETIGAEAQALAATLAPRVDAADAQLKQLQPAEGDGTLESTALKADRQRAEQALAELAGGQRQAQAVATHAAYTVNLISEKRRLRFTQRLLERNDSLLDPDLWRDAAKDVPVLAGRGLGILTDWFGLVRNQSDRGVIALVVVLIVTAILILLPGRRLLLRQIRRPPEEIQPPAGRRVIAAALIVAVNTFVPLIVLFICAGALEALSLSPDRVDQMLRAFTIATVFLLLGFGLARALLAPNRPGWRFVPLPAGTAERVFMLVVAIATLQASLILVERFARLTFASLSFLIAVEGAISIAVAILVLITARAVMRSGRRDGEEREDDAEEPEGGLMRRLGMPAAALVALVAIVADLMGYVALGVFLTTQIAWVAMVLGLLVLLLALADHVTAASFHREGLVGSRLVSSIGFAPRSVTQVGVVINGAVRLVLILLALLAVSAPWGVESSGWLSWLRALFFGVTIGSITISIATIATGLAVFGAGYIATRAVQSWLDTRFLPTTRLDSGLRNSIATGVRYAGIILAGALAFGYAGVDLANIAIVAGALSVGIGFGLQSIVNNFVSGVILLAERPIRAGDWIVVGTEEGTVRRINVRATEIETFDRATVIVPNSNLISGVVKNMVLRDRSGRVIVPVSVAITADADRIRTILAEVAKRHPLVLAYPEPQVLFLNFGQTTLDFELRCYLADIANGLFVRSDLRFAILKRFREARIPLPGAPLNLEPPPLASEPPAGESAAAGGAPSPSAPTA</sequence>
<evidence type="ECO:0000256" key="7">
    <source>
        <dbReference type="SAM" id="MobiDB-lite"/>
    </source>
</evidence>